<keyword evidence="3" id="KW-1185">Reference proteome</keyword>
<feature type="transmembrane region" description="Helical" evidence="1">
    <location>
        <begin position="27"/>
        <end position="46"/>
    </location>
</feature>
<dbReference type="Pfam" id="PF11297">
    <property type="entry name" value="DUF3098"/>
    <property type="match status" value="1"/>
</dbReference>
<dbReference type="STRING" id="1640674.SAMN05216323_10477"/>
<accession>A0A1G6P0Q2</accession>
<organism evidence="2 3">
    <name type="scientific">Williamwhitmania taraxaci</name>
    <dbReference type="NCBI Taxonomy" id="1640674"/>
    <lineage>
        <taxon>Bacteria</taxon>
        <taxon>Pseudomonadati</taxon>
        <taxon>Bacteroidota</taxon>
        <taxon>Bacteroidia</taxon>
        <taxon>Bacteroidales</taxon>
        <taxon>Williamwhitmaniaceae</taxon>
        <taxon>Williamwhitmania</taxon>
    </lineage>
</organism>
<reference evidence="2 3" key="1">
    <citation type="submission" date="2016-09" db="EMBL/GenBank/DDBJ databases">
        <authorList>
            <person name="Capua I."/>
            <person name="De Benedictis P."/>
            <person name="Joannis T."/>
            <person name="Lombin L.H."/>
            <person name="Cattoli G."/>
        </authorList>
    </citation>
    <scope>NUCLEOTIDE SEQUENCE [LARGE SCALE GENOMIC DNA]</scope>
    <source>
        <strain evidence="2 3">A7P-90m</strain>
    </source>
</reference>
<keyword evidence="1" id="KW-0812">Transmembrane</keyword>
<gene>
    <name evidence="2" type="ORF">SAMN05216323_10477</name>
</gene>
<evidence type="ECO:0000313" key="3">
    <source>
        <dbReference type="Proteomes" id="UP000199452"/>
    </source>
</evidence>
<keyword evidence="1" id="KW-1133">Transmembrane helix</keyword>
<evidence type="ECO:0008006" key="4">
    <source>
        <dbReference type="Google" id="ProtNLM"/>
    </source>
</evidence>
<protein>
    <recommendedName>
        <fullName evidence="4">DUF3098 domain-containing protein</fullName>
    </recommendedName>
</protein>
<evidence type="ECO:0000256" key="1">
    <source>
        <dbReference type="SAM" id="Phobius"/>
    </source>
</evidence>
<dbReference type="InterPro" id="IPR021448">
    <property type="entry name" value="DUF3098"/>
</dbReference>
<dbReference type="AlphaFoldDB" id="A0A1G6P0Q2"/>
<name>A0A1G6P0Q2_9BACT</name>
<dbReference type="OrthoDB" id="963379at2"/>
<dbReference type="RefSeq" id="WP_092439331.1">
    <property type="nucleotide sequence ID" value="NZ_FMYP01000047.1"/>
</dbReference>
<sequence>MATNSMKSNEEIDTKKKFDFALGMENYRLMLIGFGIIVLGFLLMMGGGSDDPKVFNAEEIFSFRRITLAPIVVLFGFIFEIYAIMKKPKEKTE</sequence>
<evidence type="ECO:0000313" key="2">
    <source>
        <dbReference type="EMBL" id="SDC73037.1"/>
    </source>
</evidence>
<feature type="transmembrane region" description="Helical" evidence="1">
    <location>
        <begin position="66"/>
        <end position="85"/>
    </location>
</feature>
<dbReference type="EMBL" id="FMYP01000047">
    <property type="protein sequence ID" value="SDC73037.1"/>
    <property type="molecule type" value="Genomic_DNA"/>
</dbReference>
<proteinExistence type="predicted"/>
<dbReference type="Proteomes" id="UP000199452">
    <property type="component" value="Unassembled WGS sequence"/>
</dbReference>
<keyword evidence="1" id="KW-0472">Membrane</keyword>